<dbReference type="EMBL" id="CAJPDS010000002">
    <property type="protein sequence ID" value="CAF9903951.1"/>
    <property type="molecule type" value="Genomic_DNA"/>
</dbReference>
<dbReference type="OrthoDB" id="5323479at2759"/>
<dbReference type="Pfam" id="PF04488">
    <property type="entry name" value="Gly_transf_sug"/>
    <property type="match status" value="1"/>
</dbReference>
<reference evidence="2" key="1">
    <citation type="submission" date="2021-03" db="EMBL/GenBank/DDBJ databases">
        <authorList>
            <person name="Tagirdzhanova G."/>
        </authorList>
    </citation>
    <scope>NUCLEOTIDE SEQUENCE</scope>
</reference>
<dbReference type="InterPro" id="IPR029044">
    <property type="entry name" value="Nucleotide-diphossugar_trans"/>
</dbReference>
<accession>A0A8H3EJ80</accession>
<name>A0A8H3EJ80_9LECA</name>
<dbReference type="InterPro" id="IPR007577">
    <property type="entry name" value="GlycoTrfase_DXD_sugar-bd_CS"/>
</dbReference>
<dbReference type="Proteomes" id="UP000664521">
    <property type="component" value="Unassembled WGS sequence"/>
</dbReference>
<dbReference type="SUPFAM" id="SSF53448">
    <property type="entry name" value="Nucleotide-diphospho-sugar transferases"/>
    <property type="match status" value="1"/>
</dbReference>
<gene>
    <name evidence="2" type="ORF">HETSPECPRED_003258</name>
</gene>
<dbReference type="AlphaFoldDB" id="A0A8H3EJ80"/>
<sequence length="391" mass="45918">MEIDILQDQDYFAYYDGYQTKKIPKKIFFIWMGRREFPDTDENPRNPPSDGRFRRATVTESVRNNKDCEATMWLDIMTMVTEDVIQRAVPDARVLHKYYRWWRLALTPHTPGWIAPQPAQPSDSVQVRDPAEFQTVIDMLRFVRDCFARWISKEKNWKSVLKSTDRVRKMVEWCHRTGLKVRLLDTEIYPKWMNADPRASEYQLVNWVYFELYFRHSNFGAVGDLLRVQILYEQGGMYCDHDDKLTWLNNPVTLGRNEKFEGFKHGLIPANSLDANRRPVVETKPTTGFMAAPPAHPFLHYYRVKMLEGYRNLLDNRYKWLTPQGRDNADGYVWFDFRRGRGAAGWLEFAAFAIAITGPDMLEACLGEMSGYFRASAREPRVRGSFANSWT</sequence>
<protein>
    <submittedName>
        <fullName evidence="2">Uncharacterized protein</fullName>
    </submittedName>
</protein>
<comment type="caution">
    <text evidence="2">The sequence shown here is derived from an EMBL/GenBank/DDBJ whole genome shotgun (WGS) entry which is preliminary data.</text>
</comment>
<comment type="similarity">
    <text evidence="1">Belongs to the glycosyltransferase 32 family.</text>
</comment>
<organism evidence="2 3">
    <name type="scientific">Heterodermia speciosa</name>
    <dbReference type="NCBI Taxonomy" id="116794"/>
    <lineage>
        <taxon>Eukaryota</taxon>
        <taxon>Fungi</taxon>
        <taxon>Dikarya</taxon>
        <taxon>Ascomycota</taxon>
        <taxon>Pezizomycotina</taxon>
        <taxon>Lecanoromycetes</taxon>
        <taxon>OSLEUM clade</taxon>
        <taxon>Lecanoromycetidae</taxon>
        <taxon>Caliciales</taxon>
        <taxon>Physciaceae</taxon>
        <taxon>Heterodermia</taxon>
    </lineage>
</organism>
<proteinExistence type="inferred from homology"/>
<dbReference type="Gene3D" id="3.90.550.20">
    <property type="match status" value="1"/>
</dbReference>
<evidence type="ECO:0000313" key="3">
    <source>
        <dbReference type="Proteomes" id="UP000664521"/>
    </source>
</evidence>
<evidence type="ECO:0000256" key="1">
    <source>
        <dbReference type="ARBA" id="ARBA00009003"/>
    </source>
</evidence>
<dbReference type="GO" id="GO:1901135">
    <property type="term" value="P:carbohydrate derivative metabolic process"/>
    <property type="evidence" value="ECO:0007669"/>
    <property type="project" value="UniProtKB-ARBA"/>
</dbReference>
<evidence type="ECO:0000313" key="2">
    <source>
        <dbReference type="EMBL" id="CAF9903951.1"/>
    </source>
</evidence>
<keyword evidence="3" id="KW-1185">Reference proteome</keyword>